<evidence type="ECO:0000256" key="6">
    <source>
        <dbReference type="ARBA" id="ARBA00023136"/>
    </source>
</evidence>
<evidence type="ECO:0000256" key="7">
    <source>
        <dbReference type="RuleBase" id="RU367016"/>
    </source>
</evidence>
<comment type="subcellular location">
    <subcellularLocation>
        <location evidence="1 7">Cell membrane</location>
        <topology evidence="1 7">Multi-pass membrane protein</topology>
    </subcellularLocation>
</comment>
<evidence type="ECO:0000313" key="9">
    <source>
        <dbReference type="EMBL" id="MCK0197040.1"/>
    </source>
</evidence>
<dbReference type="InterPro" id="IPR032816">
    <property type="entry name" value="VTT_dom"/>
</dbReference>
<feature type="transmembrane region" description="Helical" evidence="7">
    <location>
        <begin position="21"/>
        <end position="45"/>
    </location>
</feature>
<dbReference type="RefSeq" id="WP_247028845.1">
    <property type="nucleotide sequence ID" value="NZ_JALKCH010000005.1"/>
</dbReference>
<comment type="caution">
    <text evidence="9">The sequence shown here is derived from an EMBL/GenBank/DDBJ whole genome shotgun (WGS) entry which is preliminary data.</text>
</comment>
<keyword evidence="10" id="KW-1185">Reference proteome</keyword>
<evidence type="ECO:0000256" key="1">
    <source>
        <dbReference type="ARBA" id="ARBA00004651"/>
    </source>
</evidence>
<sequence>MAREALGFVEAHRHYAPFIAFLLAFGESLAVISLLVPATVILVGMGPLIAAGGLGFLPVWAGATLGAALGDTVSYWVGRYFKDRVRSFPILRNHLDMLDKGERFFRRHGVWSVFLGRFFGPLRAVVPLVAGMFEMPRLPFQLANVGSAALWAFVLLAPGSAAMKLFGW</sequence>
<feature type="transmembrane region" description="Helical" evidence="7">
    <location>
        <begin position="57"/>
        <end position="77"/>
    </location>
</feature>
<evidence type="ECO:0000256" key="2">
    <source>
        <dbReference type="ARBA" id="ARBA00010792"/>
    </source>
</evidence>
<keyword evidence="6 7" id="KW-0472">Membrane</keyword>
<dbReference type="Proteomes" id="UP001203284">
    <property type="component" value="Unassembled WGS sequence"/>
</dbReference>
<protein>
    <submittedName>
        <fullName evidence="9">DedA family protein</fullName>
    </submittedName>
</protein>
<dbReference type="PANTHER" id="PTHR30353:SF15">
    <property type="entry name" value="INNER MEMBRANE PROTEIN YABI"/>
    <property type="match status" value="1"/>
</dbReference>
<evidence type="ECO:0000256" key="5">
    <source>
        <dbReference type="ARBA" id="ARBA00022989"/>
    </source>
</evidence>
<evidence type="ECO:0000256" key="4">
    <source>
        <dbReference type="ARBA" id="ARBA00022692"/>
    </source>
</evidence>
<feature type="domain" description="VTT" evidence="8">
    <location>
        <begin position="39"/>
        <end position="160"/>
    </location>
</feature>
<dbReference type="Pfam" id="PF09335">
    <property type="entry name" value="VTT_dom"/>
    <property type="match status" value="1"/>
</dbReference>
<proteinExistence type="inferred from homology"/>
<keyword evidence="3 7" id="KW-1003">Cell membrane</keyword>
<accession>A0ABT0DAP8</accession>
<evidence type="ECO:0000259" key="8">
    <source>
        <dbReference type="Pfam" id="PF09335"/>
    </source>
</evidence>
<feature type="transmembrane region" description="Helical" evidence="7">
    <location>
        <begin position="110"/>
        <end position="133"/>
    </location>
</feature>
<gene>
    <name evidence="9" type="ORF">MWN34_08955</name>
</gene>
<dbReference type="EMBL" id="JALKCH010000005">
    <property type="protein sequence ID" value="MCK0197040.1"/>
    <property type="molecule type" value="Genomic_DNA"/>
</dbReference>
<reference evidence="9 10" key="1">
    <citation type="submission" date="2022-04" db="EMBL/GenBank/DDBJ databases">
        <authorList>
            <person name="Grouzdev D.S."/>
            <person name="Pantiukh K.S."/>
            <person name="Krutkina M.S."/>
        </authorList>
    </citation>
    <scope>NUCLEOTIDE SEQUENCE [LARGE SCALE GENOMIC DNA]</scope>
    <source>
        <strain evidence="9 10">6x-1</strain>
    </source>
</reference>
<dbReference type="InterPro" id="IPR032818">
    <property type="entry name" value="DedA-like"/>
</dbReference>
<evidence type="ECO:0000313" key="10">
    <source>
        <dbReference type="Proteomes" id="UP001203284"/>
    </source>
</evidence>
<name>A0ABT0DAP8_9HYPH</name>
<dbReference type="PANTHER" id="PTHR30353">
    <property type="entry name" value="INNER MEMBRANE PROTEIN DEDA-RELATED"/>
    <property type="match status" value="1"/>
</dbReference>
<keyword evidence="4 7" id="KW-0812">Transmembrane</keyword>
<feature type="transmembrane region" description="Helical" evidence="7">
    <location>
        <begin position="145"/>
        <end position="166"/>
    </location>
</feature>
<evidence type="ECO:0000256" key="3">
    <source>
        <dbReference type="ARBA" id="ARBA00022475"/>
    </source>
</evidence>
<keyword evidence="5 7" id="KW-1133">Transmembrane helix</keyword>
<comment type="similarity">
    <text evidence="2 7">Belongs to the DedA family.</text>
</comment>
<organism evidence="9 10">
    <name type="scientific">Ancylobacter crimeensis</name>
    <dbReference type="NCBI Taxonomy" id="2579147"/>
    <lineage>
        <taxon>Bacteria</taxon>
        <taxon>Pseudomonadati</taxon>
        <taxon>Pseudomonadota</taxon>
        <taxon>Alphaproteobacteria</taxon>
        <taxon>Hyphomicrobiales</taxon>
        <taxon>Xanthobacteraceae</taxon>
        <taxon>Ancylobacter</taxon>
    </lineage>
</organism>